<accession>A0A2C5Y0Y1</accession>
<sequence>MARMQQIHLGISSLGYQPIEANGTEHSFYSQQDEKHQAILLSKCSADIWPSKSYRLGCPRPILIGKQHQSQAQELHHALKTAITDIVRRWWKDGEAKFPCRMPLDSEEEDLLKWLEVQEEQGNLPKYSTRLGSWRPDFLIEECPGSGGSENFCITEINARFCFNGSMHACYGHEALNDLGMEGSGLVGAADGTEFLNGVLELFSPHVGLHLLKGEEKGIDISMFIHAVKARLGLTPRLIRPADLRLVPDAQEASGFKLCCLVDADSTTPTALVSPDGEAVEQIHQIGLELYQHELAQLGREMRRQLSLRCFNDMRTVLLVHDKRMLGIVRQELQTLVARSILSVSQAATLDRGLADTILPGSSQLQLLRQTPSAKHDYILKPVRSGKGMGIVFGEDLSDAEWMAQLHRLGSPDSVFSEGLLLQRRIKQQLYAVLLPGSGQVRQYALVGTYHVVNGRFVGIGIWRSNGRRICAVSNGGAWICSVMTRT</sequence>
<dbReference type="EMBL" id="NJET01000125">
    <property type="protein sequence ID" value="PHH60872.1"/>
    <property type="molecule type" value="Genomic_DNA"/>
</dbReference>
<evidence type="ECO:0000313" key="2">
    <source>
        <dbReference type="Proteomes" id="UP000226192"/>
    </source>
</evidence>
<evidence type="ECO:0000313" key="1">
    <source>
        <dbReference type="EMBL" id="PHH60872.1"/>
    </source>
</evidence>
<gene>
    <name evidence="1" type="ORF">CDD81_1077</name>
</gene>
<reference evidence="1 2" key="1">
    <citation type="submission" date="2017-06" db="EMBL/GenBank/DDBJ databases">
        <title>Ant-infecting Ophiocordyceps genomes reveal a high diversity of potential behavioral manipulation genes and a possible major role for enterotoxins.</title>
        <authorList>
            <person name="De Bekker C."/>
            <person name="Evans H.C."/>
            <person name="Brachmann A."/>
            <person name="Hughes D.P."/>
        </authorList>
    </citation>
    <scope>NUCLEOTIDE SEQUENCE [LARGE SCALE GENOMIC DNA]</scope>
    <source>
        <strain evidence="1 2">Map64</strain>
    </source>
</reference>
<dbReference type="AlphaFoldDB" id="A0A2C5Y0Y1"/>
<proteinExistence type="predicted"/>
<name>A0A2C5Y0Y1_9HYPO</name>
<organism evidence="1 2">
    <name type="scientific">Ophiocordyceps australis</name>
    <dbReference type="NCBI Taxonomy" id="1399860"/>
    <lineage>
        <taxon>Eukaryota</taxon>
        <taxon>Fungi</taxon>
        <taxon>Dikarya</taxon>
        <taxon>Ascomycota</taxon>
        <taxon>Pezizomycotina</taxon>
        <taxon>Sordariomycetes</taxon>
        <taxon>Hypocreomycetidae</taxon>
        <taxon>Hypocreales</taxon>
        <taxon>Ophiocordycipitaceae</taxon>
        <taxon>Ophiocordyceps</taxon>
    </lineage>
</organism>
<keyword evidence="2" id="KW-1185">Reference proteome</keyword>
<dbReference type="Proteomes" id="UP000226192">
    <property type="component" value="Unassembled WGS sequence"/>
</dbReference>
<dbReference type="OrthoDB" id="2117718at2759"/>
<evidence type="ECO:0008006" key="3">
    <source>
        <dbReference type="Google" id="ProtNLM"/>
    </source>
</evidence>
<protein>
    <recommendedName>
        <fullName evidence="3">ATP-grasp domain-containing protein</fullName>
    </recommendedName>
</protein>
<dbReference type="SUPFAM" id="SSF56059">
    <property type="entry name" value="Glutathione synthetase ATP-binding domain-like"/>
    <property type="match status" value="1"/>
</dbReference>
<comment type="caution">
    <text evidence="1">The sequence shown here is derived from an EMBL/GenBank/DDBJ whole genome shotgun (WGS) entry which is preliminary data.</text>
</comment>